<dbReference type="FunFam" id="3.20.180.20:FF:000001">
    <property type="entry name" value="Dynein axonemal heavy chain 5"/>
    <property type="match status" value="1"/>
</dbReference>
<dbReference type="InterPro" id="IPR041466">
    <property type="entry name" value="Dynein_AAA5_ext"/>
</dbReference>
<reference evidence="18" key="2">
    <citation type="submission" date="2023-11" db="UniProtKB">
        <authorList>
            <consortium name="WormBaseParasite"/>
        </authorList>
    </citation>
    <scope>IDENTIFICATION</scope>
</reference>
<dbReference type="GO" id="GO:0007018">
    <property type="term" value="P:microtubule-based movement"/>
    <property type="evidence" value="ECO:0007669"/>
    <property type="project" value="InterPro"/>
</dbReference>
<dbReference type="Gene3D" id="1.20.920.20">
    <property type="match status" value="1"/>
</dbReference>
<dbReference type="InterPro" id="IPR013602">
    <property type="entry name" value="Dynein_heavy_linker"/>
</dbReference>
<dbReference type="InterPro" id="IPR024743">
    <property type="entry name" value="Dynein_HC_stalk"/>
</dbReference>
<keyword evidence="5" id="KW-0677">Repeat</keyword>
<reference evidence="17" key="1">
    <citation type="submission" date="2022-06" db="EMBL/GenBank/DDBJ databases">
        <authorList>
            <person name="Berger JAMES D."/>
            <person name="Berger JAMES D."/>
        </authorList>
    </citation>
    <scope>NUCLEOTIDE SEQUENCE [LARGE SCALE GENOMIC DNA]</scope>
</reference>
<dbReference type="FunFam" id="1.10.8.710:FF:000002">
    <property type="entry name" value="dynein heavy chain 17, axonemal"/>
    <property type="match status" value="1"/>
</dbReference>
<proteinExistence type="inferred from homology"/>
<dbReference type="Gene3D" id="1.10.287.2620">
    <property type="match status" value="1"/>
</dbReference>
<keyword evidence="17" id="KW-1185">Reference proteome</keyword>
<dbReference type="GO" id="GO:0005524">
    <property type="term" value="F:ATP binding"/>
    <property type="evidence" value="ECO:0007669"/>
    <property type="project" value="UniProtKB-KW"/>
</dbReference>
<dbReference type="Pfam" id="PF12777">
    <property type="entry name" value="MT"/>
    <property type="match status" value="1"/>
</dbReference>
<dbReference type="InterPro" id="IPR027417">
    <property type="entry name" value="P-loop_NTPase"/>
</dbReference>
<dbReference type="InterPro" id="IPR041228">
    <property type="entry name" value="Dynein_C"/>
</dbReference>
<dbReference type="InterPro" id="IPR035706">
    <property type="entry name" value="AAA_9"/>
</dbReference>
<dbReference type="FunFam" id="3.40.50.300:FF:002141">
    <property type="entry name" value="Dynein heavy chain"/>
    <property type="match status" value="1"/>
</dbReference>
<dbReference type="PANTHER" id="PTHR45703">
    <property type="entry name" value="DYNEIN HEAVY CHAIN"/>
    <property type="match status" value="1"/>
</dbReference>
<comment type="similarity">
    <text evidence="2">Belongs to the dynein heavy chain family.</text>
</comment>
<dbReference type="FunFam" id="1.20.140.100:FF:000001">
    <property type="entry name" value="dynein heavy chain 17, axonemal"/>
    <property type="match status" value="1"/>
</dbReference>
<dbReference type="Gene3D" id="3.10.490.20">
    <property type="match status" value="1"/>
</dbReference>
<dbReference type="Gene3D" id="1.20.58.1120">
    <property type="match status" value="1"/>
</dbReference>
<keyword evidence="6" id="KW-0547">Nucleotide-binding</keyword>
<dbReference type="FunFam" id="1.10.287.2620:FF:000001">
    <property type="entry name" value="Cytoplasmic dynein heavy chain 1"/>
    <property type="match status" value="1"/>
</dbReference>
<dbReference type="InterPro" id="IPR042228">
    <property type="entry name" value="Dynein_linker_3"/>
</dbReference>
<dbReference type="Pfam" id="PF12774">
    <property type="entry name" value="AAA_6"/>
    <property type="match status" value="1"/>
</dbReference>
<keyword evidence="3" id="KW-0963">Cytoplasm</keyword>
<dbReference type="InterPro" id="IPR041589">
    <property type="entry name" value="DNAH3_AAA_lid_1"/>
</dbReference>
<feature type="domain" description="AAA+ ATPase" evidence="16">
    <location>
        <begin position="2709"/>
        <end position="2854"/>
    </location>
</feature>
<evidence type="ECO:0000256" key="3">
    <source>
        <dbReference type="ARBA" id="ARBA00022490"/>
    </source>
</evidence>
<dbReference type="GO" id="GO:0005930">
    <property type="term" value="C:axoneme"/>
    <property type="evidence" value="ECO:0007669"/>
    <property type="project" value="UniProtKB-SubCell"/>
</dbReference>
<dbReference type="InterPro" id="IPR042222">
    <property type="entry name" value="Dynein_2_N"/>
</dbReference>
<accession>A0AA85J9T6</accession>
<keyword evidence="4" id="KW-0493">Microtubule</keyword>
<dbReference type="InterPro" id="IPR042219">
    <property type="entry name" value="AAA_lid_11_sf"/>
</dbReference>
<feature type="compositionally biased region" description="Low complexity" evidence="15">
    <location>
        <begin position="423"/>
        <end position="435"/>
    </location>
</feature>
<feature type="compositionally biased region" description="Low complexity" evidence="15">
    <location>
        <begin position="1094"/>
        <end position="1106"/>
    </location>
</feature>
<dbReference type="InterPro" id="IPR024317">
    <property type="entry name" value="Dynein_heavy_chain_D4_dom"/>
</dbReference>
<dbReference type="PANTHER" id="PTHR45703:SF8">
    <property type="entry name" value="DYNEINS HEAVY CHAIN"/>
    <property type="match status" value="1"/>
</dbReference>
<dbReference type="InterPro" id="IPR043160">
    <property type="entry name" value="Dynein_C_barrel"/>
</dbReference>
<dbReference type="Pfam" id="PF17857">
    <property type="entry name" value="AAA_lid_1"/>
    <property type="match status" value="1"/>
</dbReference>
<sequence length="4519" mass="517647">MFGTLLERPRIKPIIEPCYHKLLESLHNELDRCKQILDRNVDNPKLLKHSLSKAFPPAAGAISWSTLLLRRINSIMDPIELMEYPFRNKHLEEFCQSAPEKCNINLKLPLLRRDPNNSLLIEVNFDNQLVEVLREVHYFLMLSGESKCGEISPESIVYELPEKLKSRLPHSTLEMYEKTESLRESRLKLAQIQYAYNSIKQQTTPVEYALISDEVDTFNETLSPALSTMTWENVNTEFIDNSLNIISALQSRVIEAEENFKNIEQLMSQWRKIPLFQGKERKYDCYLPLEDRITIRNARFKEVDVVGKKIHELIKRNQELYRANPSSPDWNAYLESAEYVIIEGLIDTVCCSLMYLSTHTEKMKVELPIMETKLDLAVDRLAYSPDVQESQVVNLLEIFNNLIQDITDQSRLISSLINPQDITPTVSNSPTPTTSQPGGQVEGGLPSQTMETVNETAPSETVPPLATEPSEVPETAVESEPQASAPPISEEKLTVQESEVEQKVKHKTSLPGQDATDMDSYEKVKSLTGFSQQVLLTPEVTDLIKTITDHIRSAMYAAMDYQQQLESNYSFYWTEDRTEFIKQFCRYGRLLTKDDIGPTGEIEAHENPPTLDQFREQIIKYDRVFEEVERIDDSKLFDSWLKANLKPFKQSLLSVIRQWSDKFKQYLLSHVTTTLENLQQFVKNSQADLEIPTTDIESVEYNKLVTILERLKLIREAEEATDAGFEPLRETVALLKEFGEELPESMNKLLEVSSSFFRNKHLEEFCQSAPEKCNINLKLPLLRRDPNNSLLIEVNFDNQLVEVLREVHYFLMLSGESKCGEISPESIVYELPEKLKSRLPHSTLEMYEKTESLRESRLKLAQIQYAYNSIKQQTTPVEYALISDEVDTFNETLSPALSTMTWENVNTEFIDNSLNIISALQSRVIEAEENFKNIEQLMSQWRKIPLFQGKERKYDCYLPLEDRITIRNARFKEVDVVGKKIHELIKRNQELYRANPSSPDWNAYLESAEYVIIEGLIDTVCCSLMYLSTHTEKMKVELPIMETKLDLAVDRLAYSPDVQESQVVNLLEIFNNLIQDITDQSRLISSLINPQDITPTVSNSPTPTTSQPGGQVEGGLPSQTMETVNETAPSETVPPLATEPSEVPETAVESEPQASAPPISEEKLTVQESEVEQKVKHKTSLPGQDATDMDSYEKVKSLTGFSQQVLLTPEVTDLIKTITDHIRSAMYAAMDYQQQLESNYSFYWTEDRTEFIKQFCRYGRLLTKDDIGPTGEIEAHENPPTLDQFREQIIKYDRVFEEVERIDDSKLFDSWLKANLKPFKQSLLSVIRQWSDKFKQYLLSHVTTTLENLQQFVKNSQADLEIPTTDIESVEYNKLVTILERLKLIREAEEATDAGFEPLRETVALLKEFGEELPESMNKLLENLPDEWNDLKNTAIITKQKVQPLQENEVQNIRAQSAHYDYESAMLKQNFDSSDVFDFNCLTAYTDLDEWNQKLLKLEQGVGEMQISAKSFEVRDVPAYLDMKTMRRGMKTTKRVWDYINMFRSYVTNWKTSRWKEIDFGTIDEVIREISMEIRTMDKEVRQWPMFQGLEAELKDINASVTAVRDLQNPAVKSRHWTELMQETGRLIEITDTTTLADLLSLNLHKFEEEVRAIVSKSLNEQKIERDLDKIEQVWSEMKFEYDTHDRTGLSLPKQTDYLTTTLEEIQVKVLDMLGNRDNAYYIDKINYWHKTLSLTDQVLAIWFETQRVWSGLESIFVLCDDIKAKLPKDTELFMSLDKDFRVLIDEIQSKPKVLDATTTRLELLTDIQKVRDGLAICEKALADYLETKRLAFPRFYFVSQNDVTDIVSNGKVPLKVIRHLSKLFDSICSLTFANPEATIKHATHMIAKDSEVVKFTKSFDLQGQVEEWLNKLLDEMRNTLRHILADAVSAYEEKPRDQWIFDYPAQIALTGSQIGWNSEVLIAFARLEEGLENAMKEYNRKQIAQLSTLIQMLLIDLSAGDRQKIMTLCTIDVHNRDVVGKLISQKVESSLAFTWLSQLRHRWDDKSHDCFANICDAQFRYAYEYLGNTPRLVITPLTDRCYITLTQSLHLCMSGAPAGPAGTGKTETTKDLGRALGIMVYVFNCSEQMDYKSIGNIYKGLAQTGAWGCFDEFNRIAVEVLSVVAVQVKCIQDAIRLKKEKFNFLGEVIPLDPAVGLFITMNPGYAGRTELPENLKALFRPCAMVVPDFELICEIMLVAQGFLEATILARKFITLYELCKELLSKQDHYDWGLRAIKSVLVVAGALKRGNPEHTEDSVLMRALRDFNIPKLVTEDMAVFLGLISDLFPNLDASRKRDLNFEANVKAATEDLGLQPEDSFILKVVQLQELFEVRHSVFIVGNAGTGKSQVWKTLRHTFKLQKQKPVAIDLDPKAVTNDELFGVINPATREWKDGLFSVIMRDLANMTGKDPKWIVLDGDIDPMWIESLNTVMDDNKVLTLASNERIPLTDSMRLLFEISHLKTATPATVSRAGILYINPGDLGWTPFVHSWLDDRVKMKKTLSISERPALSICFDKYVSPCLEIVRYRMKRITPIPDLAHIQMLCYLLECILDIQSKSKDTREFTKENYEMLFVFCCVWSFGGCLFKDQLCDYRVEFSKWWLNEFKQVKFPSGGTIFDFFWSLTTRKFESWSTRLTKCELDPDIPLQAALVPTVEVVRLRFFLDLLIEAGHPVMLVGSAGTGKSVILQDKFSSLSEEYLVKSIPFNFYTTSLMLQEVLDKSLEKKAGMNYGPPGQHRLLYFIDDLNMPEVDQYFTVQPHTLIRQHIDHKHFYDRQKLTLKKVSKTQYVAAMNPTAGSFTITSRLQRHFSVFALSFPDENAVKTIYSTILKQHYIRNSFPSAVIRAVDSLVEACMIAHDKISAVFLPTAIRFHYLFNLRDLTNIFQCLLFAQPDVFPTVISVIRQYRHEAIRVYTDKMIDMNDVETALKHITFGITNQFPDISIHQITSEPLLYCSFNKGLSAERQYGPVSSLEEISDIVVNALNNYNDTFAVMNLVLFSDAVIHVLRICRILEMPRGSALLIGIGGSGKQSLSRLAAFISGFYLSQIVLRKGYSQNDLRAHLAQLYIKASLKNMPYVFLMTDAQVADERFLVYVNDFLASGEIPNLFQDEDFDQIIQGIRSEVKAMGIIDTNENCWKYFIDKTRKMLRVILCFSPVGDKLRLRARRFPALVNCTCIDWFHEWPQEALLSVSERFLEDCPGLSDEVRKSVSQYMAYAHTTVNELSQQYLQKERRHNYTTPKSFLEQISLYKRMVGAQIDELQHKIERLVNGLERLKSAGEQTSELKVQLAEQEIIVNEKTENANKLIIVVGKETEKVTAEKEIAAEEEAKVSVIKAEVEVKQQECENDLRKAEPALIAAQEALNTLNKNNLSELKALTSPPPDVVTVCSAVMCLFAMDGRLPKDRSWKAAKAGIMSKADQFLSNLLNYDKENMSANSKAAASEYVKMPNFDPDVIRTKSLAAAGLCSWVINILKFHDVYCEVKPKRDALDAANEELRQATEKLEGLQKKIAVLEASLAELTANFREATEEKLRCQQEADFTAKTLDLANRLVNGFASENIRWANQVEELKVLGETVVGDVLITTSFISYFGYLSRTFRQQLLNVKLWPFLKSLQVPIPVRNGIDPLDMLIDDAIIATWNNQSLPEDRMSIENATIFTFCERWPLCVDPQLQAIKWIKVKYGNELVVTRLGAKNCLEQIELAITDGRVVLIENIGETIDPILDPVIGRQTIKKGRFILLGDKEIPYNANFRLILQTKLANPHYQPELQAQATLINFTVTRDGLEDQLLATVVSKERPDLEKLKSNLTKQQNEFKITLKQLEDSLLAKLSSSDGNFLGDHSLVENLETNKKTAKDIEEKVKESKITEKEINIAREHYRPAAQRAALIYFVMNDLCQIHPMYQFSLKAFRTVFELSIETAEQSDNDKERLLFLLDNITYSIFIYTTRGLFERDKLVFTVLMVLQIQYTSKEIPPILMDFLLRYPVVTDVQSPVDFLNDLNWGGVQTLVKMNNFRDLDKDIIASAKRWKETLERCTKEAEFKPILFALCYFHAVVTERSKFGSQGWNRTYPFNVGDLCICLDVLYNYLEANNKVPWEDLRYLFGEIMYGGHITDDWDRRLCRTFLQEYLQPDLVDGDLYLSPGFLVPPNSDYAGYHAYIDKYLPPESPYLYGLHPNAEIEFLTKSAERVFRVVLELQPRDSGTDVSDAPSREETLNSLIEDLLDRLSDGFPMNELYARQAPEERGPYTVVVLQECERMNILINEIRRSLRELRLGLRGELTISGAMDSLMNALFLDQVPSTWERYAYPSLYPLGLWFADLSNRCKELDIWAQDLGLPGSVWLGGLFNPQSFLTAVMQQTARKMEWPLDKICISVEVTKKTKEEMGSAPREGAYVHGLFIEGARWDTSANSIVDARIKELAPAMPVILLRAVPSDRQEGRIAAMYACPVYKTKTRGPTFVWTFHLRTKEKPAKWIMGGVALLLQV</sequence>
<feature type="coiled-coil region" evidence="14">
    <location>
        <begin position="239"/>
        <end position="266"/>
    </location>
</feature>
<evidence type="ECO:0000256" key="7">
    <source>
        <dbReference type="ARBA" id="ARBA00022840"/>
    </source>
</evidence>
<dbReference type="Gene3D" id="3.20.180.20">
    <property type="entry name" value="Dynein heavy chain, N-terminal domain 2"/>
    <property type="match status" value="1"/>
</dbReference>
<dbReference type="InterPro" id="IPR041658">
    <property type="entry name" value="AAA_lid_11"/>
</dbReference>
<feature type="region of interest" description="Disordered" evidence="15">
    <location>
        <begin position="1092"/>
        <end position="1187"/>
    </location>
</feature>
<dbReference type="FunFam" id="1.10.8.720:FF:000002">
    <property type="entry name" value="Dynein heavy chain 9, axonemal"/>
    <property type="match status" value="1"/>
</dbReference>
<evidence type="ECO:0000256" key="2">
    <source>
        <dbReference type="ARBA" id="ARBA00008887"/>
    </source>
</evidence>
<evidence type="ECO:0000256" key="9">
    <source>
        <dbReference type="ARBA" id="ARBA00023054"/>
    </source>
</evidence>
<keyword evidence="9 14" id="KW-0175">Coiled coil</keyword>
<dbReference type="InterPro" id="IPR035699">
    <property type="entry name" value="AAA_6"/>
</dbReference>
<dbReference type="Gene3D" id="1.20.1270.280">
    <property type="match status" value="1"/>
</dbReference>
<dbReference type="Gene3D" id="1.10.8.710">
    <property type="match status" value="1"/>
</dbReference>
<dbReference type="FunFam" id="1.20.58.1120:FF:000002">
    <property type="entry name" value="Dynein heavy chain 9, axonemal"/>
    <property type="match status" value="1"/>
</dbReference>
<dbReference type="SMART" id="SM00382">
    <property type="entry name" value="AAA"/>
    <property type="match status" value="2"/>
</dbReference>
<evidence type="ECO:0000256" key="10">
    <source>
        <dbReference type="ARBA" id="ARBA00023069"/>
    </source>
</evidence>
<feature type="compositionally biased region" description="Polar residues" evidence="15">
    <location>
        <begin position="1117"/>
        <end position="1130"/>
    </location>
</feature>
<dbReference type="GO" id="GO:0045505">
    <property type="term" value="F:dynein intermediate chain binding"/>
    <property type="evidence" value="ECO:0007669"/>
    <property type="project" value="InterPro"/>
</dbReference>
<dbReference type="InterPro" id="IPR013594">
    <property type="entry name" value="Dynein_heavy_tail"/>
</dbReference>
<dbReference type="Gene3D" id="1.10.8.1220">
    <property type="match status" value="1"/>
</dbReference>
<keyword evidence="13" id="KW-0966">Cell projection</keyword>
<dbReference type="Pfam" id="PF12780">
    <property type="entry name" value="AAA_8"/>
    <property type="match status" value="1"/>
</dbReference>
<dbReference type="Gene3D" id="1.20.140.100">
    <property type="entry name" value="Dynein heavy chain, N-terminal domain 2"/>
    <property type="match status" value="1"/>
</dbReference>
<dbReference type="InterPro" id="IPR043157">
    <property type="entry name" value="Dynein_AAA1S"/>
</dbReference>
<dbReference type="FunFam" id="3.40.50.300:FF:000945">
    <property type="entry name" value="Dynein axonemal heavy chain 9"/>
    <property type="match status" value="1"/>
</dbReference>
<feature type="coiled-coil region" evidence="14">
    <location>
        <begin position="3525"/>
        <end position="3576"/>
    </location>
</feature>
<dbReference type="InterPro" id="IPR026983">
    <property type="entry name" value="DHC"/>
</dbReference>
<evidence type="ECO:0000256" key="6">
    <source>
        <dbReference type="ARBA" id="ARBA00022741"/>
    </source>
</evidence>
<keyword evidence="12" id="KW-0206">Cytoskeleton</keyword>
<feature type="coiled-coil region" evidence="14">
    <location>
        <begin position="910"/>
        <end position="937"/>
    </location>
</feature>
<keyword evidence="7" id="KW-0067">ATP-binding</keyword>
<evidence type="ECO:0000256" key="13">
    <source>
        <dbReference type="ARBA" id="ARBA00023273"/>
    </source>
</evidence>
<comment type="subcellular location">
    <subcellularLocation>
        <location evidence="1">Cytoplasm</location>
        <location evidence="1">Cytoskeleton</location>
        <location evidence="1">Cilium axoneme</location>
    </subcellularLocation>
</comment>
<protein>
    <recommendedName>
        <fullName evidence="16">AAA+ ATPase domain-containing protein</fullName>
    </recommendedName>
</protein>
<evidence type="ECO:0000256" key="15">
    <source>
        <dbReference type="SAM" id="MobiDB-lite"/>
    </source>
</evidence>
<dbReference type="Pfam" id="PF12775">
    <property type="entry name" value="AAA_7"/>
    <property type="match status" value="1"/>
</dbReference>
<feature type="domain" description="AAA+ ATPase" evidence="16">
    <location>
        <begin position="2095"/>
        <end position="2231"/>
    </location>
</feature>
<dbReference type="WBParaSite" id="TREG1_140140.1">
    <property type="protein sequence ID" value="TREG1_140140.1"/>
    <property type="gene ID" value="TREG1_140140"/>
</dbReference>
<feature type="region of interest" description="Disordered" evidence="15">
    <location>
        <begin position="421"/>
        <end position="516"/>
    </location>
</feature>
<dbReference type="GO" id="GO:0097729">
    <property type="term" value="C:9+2 motile cilium"/>
    <property type="evidence" value="ECO:0007669"/>
    <property type="project" value="UniProtKB-ARBA"/>
</dbReference>
<keyword evidence="8" id="KW-0243">Dynein</keyword>
<organism evidence="17 18">
    <name type="scientific">Trichobilharzia regenti</name>
    <name type="common">Nasal bird schistosome</name>
    <dbReference type="NCBI Taxonomy" id="157069"/>
    <lineage>
        <taxon>Eukaryota</taxon>
        <taxon>Metazoa</taxon>
        <taxon>Spiralia</taxon>
        <taxon>Lophotrochozoa</taxon>
        <taxon>Platyhelminthes</taxon>
        <taxon>Trematoda</taxon>
        <taxon>Digenea</taxon>
        <taxon>Strigeidida</taxon>
        <taxon>Schistosomatoidea</taxon>
        <taxon>Schistosomatidae</taxon>
        <taxon>Trichobilharzia</taxon>
    </lineage>
</organism>
<dbReference type="Gene3D" id="6.10.140.1060">
    <property type="match status" value="1"/>
</dbReference>
<dbReference type="FunFam" id="1.10.8.1220:FF:000001">
    <property type="entry name" value="Dynein axonemal heavy chain 5"/>
    <property type="match status" value="1"/>
</dbReference>
<evidence type="ECO:0000256" key="8">
    <source>
        <dbReference type="ARBA" id="ARBA00023017"/>
    </source>
</evidence>
<evidence type="ECO:0000256" key="11">
    <source>
        <dbReference type="ARBA" id="ARBA00023175"/>
    </source>
</evidence>
<dbReference type="Proteomes" id="UP000050795">
    <property type="component" value="Unassembled WGS sequence"/>
</dbReference>
<dbReference type="Pfam" id="PF18199">
    <property type="entry name" value="Dynein_C"/>
    <property type="match status" value="1"/>
</dbReference>
<dbReference type="FunFam" id="3.40.50.300:FF:000219">
    <property type="entry name" value="Dynein axonemal heavy chain 17"/>
    <property type="match status" value="1"/>
</dbReference>
<dbReference type="Pfam" id="PF18198">
    <property type="entry name" value="AAA_lid_11"/>
    <property type="match status" value="1"/>
</dbReference>
<dbReference type="GO" id="GO:0030286">
    <property type="term" value="C:dynein complex"/>
    <property type="evidence" value="ECO:0007669"/>
    <property type="project" value="UniProtKB-KW"/>
</dbReference>
<dbReference type="InterPro" id="IPR003593">
    <property type="entry name" value="AAA+_ATPase"/>
</dbReference>
<dbReference type="FunFam" id="3.40.50.300:FF:000049">
    <property type="entry name" value="Dynein, axonemal, heavy chain 5"/>
    <property type="match status" value="1"/>
</dbReference>
<dbReference type="SUPFAM" id="SSF52540">
    <property type="entry name" value="P-loop containing nucleoside triphosphate hydrolases"/>
    <property type="match status" value="4"/>
</dbReference>
<feature type="coiled-coil region" evidence="14">
    <location>
        <begin position="3837"/>
        <end position="3900"/>
    </location>
</feature>
<evidence type="ECO:0000313" key="17">
    <source>
        <dbReference type="Proteomes" id="UP000050795"/>
    </source>
</evidence>
<keyword evidence="10" id="KW-0969">Cilium</keyword>
<dbReference type="Gene3D" id="1.10.472.130">
    <property type="match status" value="1"/>
</dbReference>
<dbReference type="Pfam" id="PF12781">
    <property type="entry name" value="AAA_9"/>
    <property type="match status" value="1"/>
</dbReference>
<dbReference type="FunFam" id="3.10.490.20:FF:000002">
    <property type="entry name" value="Dynein axonemal heavy chain 17"/>
    <property type="match status" value="1"/>
</dbReference>
<dbReference type="GO" id="GO:0005874">
    <property type="term" value="C:microtubule"/>
    <property type="evidence" value="ECO:0007669"/>
    <property type="project" value="UniProtKB-KW"/>
</dbReference>
<dbReference type="FunFam" id="1.20.920.20:FF:000003">
    <property type="entry name" value="Dynein axonemal heavy chain 17"/>
    <property type="match status" value="1"/>
</dbReference>
<dbReference type="Gene3D" id="1.20.920.30">
    <property type="match status" value="1"/>
</dbReference>
<name>A0AA85J9T6_TRIRE</name>
<evidence type="ECO:0000256" key="12">
    <source>
        <dbReference type="ARBA" id="ARBA00023212"/>
    </source>
</evidence>
<evidence type="ECO:0000313" key="18">
    <source>
        <dbReference type="WBParaSite" id="TREG1_140140.1"/>
    </source>
</evidence>
<dbReference type="Gene3D" id="3.40.50.300">
    <property type="entry name" value="P-loop containing nucleotide triphosphate hydrolases"/>
    <property type="match status" value="4"/>
</dbReference>
<evidence type="ECO:0000256" key="14">
    <source>
        <dbReference type="SAM" id="Coils"/>
    </source>
</evidence>
<dbReference type="FunFam" id="1.20.1270.280:FF:000003">
    <property type="entry name" value="Dynein axonemal heavy chain 17"/>
    <property type="match status" value="1"/>
</dbReference>
<dbReference type="Pfam" id="PF17852">
    <property type="entry name" value="Dynein_AAA_lid"/>
    <property type="match status" value="1"/>
</dbReference>
<feature type="compositionally biased region" description="Polar residues" evidence="15">
    <location>
        <begin position="446"/>
        <end position="459"/>
    </location>
</feature>
<dbReference type="Gene3D" id="1.10.8.720">
    <property type="entry name" value="Region D6 of dynein motor"/>
    <property type="match status" value="1"/>
</dbReference>
<dbReference type="GO" id="GO:0051959">
    <property type="term" value="F:dynein light intermediate chain binding"/>
    <property type="evidence" value="ECO:0007669"/>
    <property type="project" value="InterPro"/>
</dbReference>
<keyword evidence="11" id="KW-0505">Motor protein</keyword>
<evidence type="ECO:0000256" key="5">
    <source>
        <dbReference type="ARBA" id="ARBA00022737"/>
    </source>
</evidence>
<evidence type="ECO:0000256" key="1">
    <source>
        <dbReference type="ARBA" id="ARBA00004430"/>
    </source>
</evidence>
<dbReference type="Pfam" id="PF08385">
    <property type="entry name" value="DHC_N1"/>
    <property type="match status" value="2"/>
</dbReference>
<dbReference type="Pfam" id="PF08393">
    <property type="entry name" value="DHC_N2"/>
    <property type="match status" value="1"/>
</dbReference>
<evidence type="ECO:0000256" key="4">
    <source>
        <dbReference type="ARBA" id="ARBA00022701"/>
    </source>
</evidence>
<evidence type="ECO:0000259" key="16">
    <source>
        <dbReference type="SMART" id="SM00382"/>
    </source>
</evidence>